<feature type="transmembrane region" description="Helical" evidence="6">
    <location>
        <begin position="352"/>
        <end position="375"/>
    </location>
</feature>
<gene>
    <name evidence="8" type="ORF">SAMN05216561_11213</name>
</gene>
<evidence type="ECO:0000313" key="8">
    <source>
        <dbReference type="EMBL" id="SFI70760.1"/>
    </source>
</evidence>
<evidence type="ECO:0000256" key="1">
    <source>
        <dbReference type="ARBA" id="ARBA00004651"/>
    </source>
</evidence>
<protein>
    <submittedName>
        <fullName evidence="8">Cyanate permease</fullName>
    </submittedName>
</protein>
<dbReference type="InterPro" id="IPR052983">
    <property type="entry name" value="MFS_Riboflavin_Transporter"/>
</dbReference>
<feature type="transmembrane region" description="Helical" evidence="6">
    <location>
        <begin position="263"/>
        <end position="281"/>
    </location>
</feature>
<dbReference type="AlphaFoldDB" id="A0A1I3KEJ7"/>
<dbReference type="EMBL" id="FOQG01000012">
    <property type="protein sequence ID" value="SFI70760.1"/>
    <property type="molecule type" value="Genomic_DNA"/>
</dbReference>
<keyword evidence="5 6" id="KW-0472">Membrane</keyword>
<keyword evidence="3 6" id="KW-0812">Transmembrane</keyword>
<dbReference type="PANTHER" id="PTHR43385">
    <property type="entry name" value="RIBOFLAVIN TRANSPORTER RIBJ"/>
    <property type="match status" value="1"/>
</dbReference>
<feature type="transmembrane region" description="Helical" evidence="6">
    <location>
        <begin position="290"/>
        <end position="311"/>
    </location>
</feature>
<dbReference type="STRING" id="1005945.SAMN05216561_11213"/>
<dbReference type="Gene3D" id="1.20.1250.20">
    <property type="entry name" value="MFS general substrate transporter like domains"/>
    <property type="match status" value="1"/>
</dbReference>
<evidence type="ECO:0000259" key="7">
    <source>
        <dbReference type="PROSITE" id="PS50850"/>
    </source>
</evidence>
<dbReference type="PANTHER" id="PTHR43385:SF1">
    <property type="entry name" value="RIBOFLAVIN TRANSPORTER RIBJ"/>
    <property type="match status" value="1"/>
</dbReference>
<evidence type="ECO:0000256" key="3">
    <source>
        <dbReference type="ARBA" id="ARBA00022692"/>
    </source>
</evidence>
<keyword evidence="9" id="KW-1185">Reference proteome</keyword>
<feature type="transmembrane region" description="Helical" evidence="6">
    <location>
        <begin position="317"/>
        <end position="340"/>
    </location>
</feature>
<evidence type="ECO:0000256" key="4">
    <source>
        <dbReference type="ARBA" id="ARBA00022989"/>
    </source>
</evidence>
<evidence type="ECO:0000256" key="2">
    <source>
        <dbReference type="ARBA" id="ARBA00022448"/>
    </source>
</evidence>
<dbReference type="InterPro" id="IPR036259">
    <property type="entry name" value="MFS_trans_sf"/>
</dbReference>
<comment type="subcellular location">
    <subcellularLocation>
        <location evidence="1">Cell membrane</location>
        <topology evidence="1">Multi-pass membrane protein</topology>
    </subcellularLocation>
</comment>
<keyword evidence="2" id="KW-0813">Transport</keyword>
<dbReference type="GO" id="GO:0022857">
    <property type="term" value="F:transmembrane transporter activity"/>
    <property type="evidence" value="ECO:0007669"/>
    <property type="project" value="InterPro"/>
</dbReference>
<dbReference type="SUPFAM" id="SSF103473">
    <property type="entry name" value="MFS general substrate transporter"/>
    <property type="match status" value="1"/>
</dbReference>
<dbReference type="RefSeq" id="WP_091114693.1">
    <property type="nucleotide sequence ID" value="NZ_BKAF01000014.1"/>
</dbReference>
<feature type="transmembrane region" description="Helical" evidence="6">
    <location>
        <begin position="52"/>
        <end position="75"/>
    </location>
</feature>
<feature type="transmembrane region" description="Helical" evidence="6">
    <location>
        <begin position="144"/>
        <end position="164"/>
    </location>
</feature>
<organism evidence="8 9">
    <name type="scientific">Nocardioides psychrotolerans</name>
    <dbReference type="NCBI Taxonomy" id="1005945"/>
    <lineage>
        <taxon>Bacteria</taxon>
        <taxon>Bacillati</taxon>
        <taxon>Actinomycetota</taxon>
        <taxon>Actinomycetes</taxon>
        <taxon>Propionibacteriales</taxon>
        <taxon>Nocardioidaceae</taxon>
        <taxon>Nocardioides</taxon>
    </lineage>
</organism>
<sequence>MTSTQTATQPGALDDAGLRRVVVVLSTVQIVSWGCLYYAFAALQSSVIAETGWSGVAVTGAFSLAQVVSAVAGLWVGRHIDAHGPRAVMTFASLLAVPGLLGVALAPTLPWFYAGWVLVGAAMAGTLYPPAFAALTRWGGSRRIGALTTLTLVAGLASTVFAPLASVLDDLVGWRLAYMLLLGGLVVITAPLHWWGLNEPWEQSSGTRREPYGSTAQTAGAVTRSRAFRCLMVANTLTALAVFAVVINLVPMLVEQGMSRDRAAMALGLGGLGQVAGRLGYARFARSTTLVVRAVLVGACVAVATAALALAPATDGWLVTVGMLLGLARGIYTLVQATAITDRWSSASYGKLNGVLTAPALFAAAAAPFVGAGLADLLGSHAHAFLLLAGTSAVAAVLMLWSIPAPADPSLPA</sequence>
<feature type="domain" description="Major facilitator superfamily (MFS) profile" evidence="7">
    <location>
        <begin position="21"/>
        <end position="407"/>
    </location>
</feature>
<proteinExistence type="predicted"/>
<feature type="transmembrane region" description="Helical" evidence="6">
    <location>
        <begin position="381"/>
        <end position="401"/>
    </location>
</feature>
<dbReference type="InterPro" id="IPR020846">
    <property type="entry name" value="MFS_dom"/>
</dbReference>
<feature type="transmembrane region" description="Helical" evidence="6">
    <location>
        <begin position="21"/>
        <end position="40"/>
    </location>
</feature>
<name>A0A1I3KEJ7_9ACTN</name>
<feature type="transmembrane region" description="Helical" evidence="6">
    <location>
        <begin position="230"/>
        <end position="251"/>
    </location>
</feature>
<dbReference type="InterPro" id="IPR011701">
    <property type="entry name" value="MFS"/>
</dbReference>
<dbReference type="PROSITE" id="PS50850">
    <property type="entry name" value="MFS"/>
    <property type="match status" value="1"/>
</dbReference>
<accession>A0A1I3KEJ7</accession>
<keyword evidence="4 6" id="KW-1133">Transmembrane helix</keyword>
<feature type="transmembrane region" description="Helical" evidence="6">
    <location>
        <begin position="87"/>
        <end position="105"/>
    </location>
</feature>
<feature type="transmembrane region" description="Helical" evidence="6">
    <location>
        <begin position="176"/>
        <end position="195"/>
    </location>
</feature>
<dbReference type="Pfam" id="PF07690">
    <property type="entry name" value="MFS_1"/>
    <property type="match status" value="1"/>
</dbReference>
<dbReference type="Proteomes" id="UP000198649">
    <property type="component" value="Unassembled WGS sequence"/>
</dbReference>
<dbReference type="GO" id="GO:0005886">
    <property type="term" value="C:plasma membrane"/>
    <property type="evidence" value="ECO:0007669"/>
    <property type="project" value="UniProtKB-SubCell"/>
</dbReference>
<dbReference type="OrthoDB" id="7200137at2"/>
<evidence type="ECO:0000256" key="5">
    <source>
        <dbReference type="ARBA" id="ARBA00023136"/>
    </source>
</evidence>
<feature type="transmembrane region" description="Helical" evidence="6">
    <location>
        <begin position="111"/>
        <end position="132"/>
    </location>
</feature>
<evidence type="ECO:0000313" key="9">
    <source>
        <dbReference type="Proteomes" id="UP000198649"/>
    </source>
</evidence>
<reference evidence="8 9" key="1">
    <citation type="submission" date="2016-10" db="EMBL/GenBank/DDBJ databases">
        <authorList>
            <person name="de Groot N.N."/>
        </authorList>
    </citation>
    <scope>NUCLEOTIDE SEQUENCE [LARGE SCALE GENOMIC DNA]</scope>
    <source>
        <strain evidence="8 9">CGMCC 1.11156</strain>
    </source>
</reference>
<evidence type="ECO:0000256" key="6">
    <source>
        <dbReference type="SAM" id="Phobius"/>
    </source>
</evidence>